<protein>
    <submittedName>
        <fullName evidence="1">Uncharacterized protein</fullName>
    </submittedName>
</protein>
<gene>
    <name evidence="1" type="ORF">HMPREF9244_00962</name>
</gene>
<dbReference type="HOGENOM" id="CLU_3148712_0_0_11"/>
<organism evidence="1 2">
    <name type="scientific">Alloscardovia omnicolens F0580</name>
    <dbReference type="NCBI Taxonomy" id="1321816"/>
    <lineage>
        <taxon>Bacteria</taxon>
        <taxon>Bacillati</taxon>
        <taxon>Actinomycetota</taxon>
        <taxon>Actinomycetes</taxon>
        <taxon>Bifidobacteriales</taxon>
        <taxon>Bifidobacteriaceae</taxon>
        <taxon>Alloscardovia</taxon>
    </lineage>
</organism>
<dbReference type="EMBL" id="AWSI01000032">
    <property type="protein sequence ID" value="ERH30472.1"/>
    <property type="molecule type" value="Genomic_DNA"/>
</dbReference>
<proteinExistence type="predicted"/>
<evidence type="ECO:0000313" key="2">
    <source>
        <dbReference type="Proteomes" id="UP000016519"/>
    </source>
</evidence>
<accession>U1SIJ9</accession>
<dbReference type="Proteomes" id="UP000016519">
    <property type="component" value="Unassembled WGS sequence"/>
</dbReference>
<dbReference type="AlphaFoldDB" id="U1SIJ9"/>
<comment type="caution">
    <text evidence="1">The sequence shown here is derived from an EMBL/GenBank/DDBJ whole genome shotgun (WGS) entry which is preliminary data.</text>
</comment>
<name>U1SIJ9_9BIFI</name>
<keyword evidence="2" id="KW-1185">Reference proteome</keyword>
<sequence>MILQVPDCARTNVLMQRVVHHLVVRAIAFARFELNILTVVSYDGFDVS</sequence>
<reference evidence="1 2" key="1">
    <citation type="submission" date="2013-08" db="EMBL/GenBank/DDBJ databases">
        <authorList>
            <person name="Weinstock G."/>
            <person name="Sodergren E."/>
            <person name="Wylie T."/>
            <person name="Fulton L."/>
            <person name="Fulton R."/>
            <person name="Fronick C."/>
            <person name="O'Laughlin M."/>
            <person name="Godfrey J."/>
            <person name="Miner T."/>
            <person name="Herter B."/>
            <person name="Appelbaum E."/>
            <person name="Cordes M."/>
            <person name="Lek S."/>
            <person name="Wollam A."/>
            <person name="Pepin K.H."/>
            <person name="Palsikar V.B."/>
            <person name="Mitreva M."/>
            <person name="Wilson R.K."/>
        </authorList>
    </citation>
    <scope>NUCLEOTIDE SEQUENCE [LARGE SCALE GENOMIC DNA]</scope>
    <source>
        <strain evidence="1 2">F0580</strain>
    </source>
</reference>
<evidence type="ECO:0000313" key="1">
    <source>
        <dbReference type="EMBL" id="ERH30472.1"/>
    </source>
</evidence>